<dbReference type="Ensembl" id="ENSMUNT00000029403.1">
    <property type="protein sequence ID" value="ENSMUNP00000030534.1"/>
    <property type="gene ID" value="ENSMUNG00000019652.1"/>
</dbReference>
<reference evidence="2" key="3">
    <citation type="submission" date="2025-09" db="UniProtKB">
        <authorList>
            <consortium name="Ensembl"/>
        </authorList>
    </citation>
    <scope>IDENTIFICATION</scope>
</reference>
<reference evidence="2" key="2">
    <citation type="submission" date="2025-08" db="UniProtKB">
        <authorList>
            <consortium name="Ensembl"/>
        </authorList>
    </citation>
    <scope>IDENTIFICATION</scope>
</reference>
<name>A0A8V5GYM6_MELUD</name>
<accession>A0A8V5GYM6</accession>
<evidence type="ECO:0000313" key="2">
    <source>
        <dbReference type="Ensembl" id="ENSMUNP00000030534.1"/>
    </source>
</evidence>
<feature type="region of interest" description="Disordered" evidence="1">
    <location>
        <begin position="48"/>
        <end position="73"/>
    </location>
</feature>
<evidence type="ECO:0000256" key="1">
    <source>
        <dbReference type="SAM" id="MobiDB-lite"/>
    </source>
</evidence>
<organism evidence="2 3">
    <name type="scientific">Melopsittacus undulatus</name>
    <name type="common">Budgerigar</name>
    <name type="synonym">Psittacus undulatus</name>
    <dbReference type="NCBI Taxonomy" id="13146"/>
    <lineage>
        <taxon>Eukaryota</taxon>
        <taxon>Metazoa</taxon>
        <taxon>Chordata</taxon>
        <taxon>Craniata</taxon>
        <taxon>Vertebrata</taxon>
        <taxon>Euteleostomi</taxon>
        <taxon>Archelosauria</taxon>
        <taxon>Archosauria</taxon>
        <taxon>Dinosauria</taxon>
        <taxon>Saurischia</taxon>
        <taxon>Theropoda</taxon>
        <taxon>Coelurosauria</taxon>
        <taxon>Aves</taxon>
        <taxon>Neognathae</taxon>
        <taxon>Neoaves</taxon>
        <taxon>Telluraves</taxon>
        <taxon>Australaves</taxon>
        <taxon>Psittaciformes</taxon>
        <taxon>Psittaculidae</taxon>
        <taxon>Melopsittacus</taxon>
    </lineage>
</organism>
<keyword evidence="3" id="KW-1185">Reference proteome</keyword>
<feature type="region of interest" description="Disordered" evidence="1">
    <location>
        <begin position="82"/>
        <end position="101"/>
    </location>
</feature>
<sequence length="152" mass="16777">AGAGEEAAAVQRWRAWAGVPAGSLLRVWERAPCLHCWHRRGRGLLWGPDQETRPADPQCHAGESPQPSQDSQDLRRTIHNLSLHRSEQREGDRGSWMMPDSPRTFAAGRGPGIERGCWRRVTSWAAACLWCLWSVAAGCLSVLPHLSAVGHS</sequence>
<feature type="compositionally biased region" description="Basic and acidic residues" evidence="1">
    <location>
        <begin position="84"/>
        <end position="93"/>
    </location>
</feature>
<reference evidence="2" key="1">
    <citation type="submission" date="2020-03" db="EMBL/GenBank/DDBJ databases">
        <title>Melopsittacus undulatus (budgerigar) genome, bMelUnd1, maternal haplotype with Z.</title>
        <authorList>
            <person name="Gedman G."/>
            <person name="Mountcastle J."/>
            <person name="Haase B."/>
            <person name="Formenti G."/>
            <person name="Wright T."/>
            <person name="Apodaca J."/>
            <person name="Pelan S."/>
            <person name="Chow W."/>
            <person name="Rhie A."/>
            <person name="Howe K."/>
            <person name="Fedrigo O."/>
            <person name="Jarvis E.D."/>
        </authorList>
    </citation>
    <scope>NUCLEOTIDE SEQUENCE [LARGE SCALE GENOMIC DNA]</scope>
</reference>
<protein>
    <submittedName>
        <fullName evidence="2">Uncharacterized protein</fullName>
    </submittedName>
</protein>
<dbReference type="AlphaFoldDB" id="A0A8V5GYM6"/>
<proteinExistence type="predicted"/>
<dbReference type="Proteomes" id="UP000694405">
    <property type="component" value="Chromosome 11"/>
</dbReference>
<evidence type="ECO:0000313" key="3">
    <source>
        <dbReference type="Proteomes" id="UP000694405"/>
    </source>
</evidence>